<dbReference type="AlphaFoldDB" id="A0A951Q4H0"/>
<accession>A0A951Q4H0</accession>
<proteinExistence type="predicted"/>
<comment type="caution">
    <text evidence="2">The sequence shown here is derived from an EMBL/GenBank/DDBJ whole genome shotgun (WGS) entry which is preliminary data.</text>
</comment>
<sequence length="95" mass="10863">MQRSEVLQQLRDYISLEVLNGNHDDLDDSTPLLEWGILNSFELARILTFIQNQFDIEVPIDKVVAEHFKDISSITDLMLNLANEHSDHTAKTAIV</sequence>
<organism evidence="2 3">
    <name type="scientific">Mojavia pulchra JT2-VF2</name>
    <dbReference type="NCBI Taxonomy" id="287848"/>
    <lineage>
        <taxon>Bacteria</taxon>
        <taxon>Bacillati</taxon>
        <taxon>Cyanobacteriota</taxon>
        <taxon>Cyanophyceae</taxon>
        <taxon>Nostocales</taxon>
        <taxon>Nostocaceae</taxon>
    </lineage>
</organism>
<dbReference type="InterPro" id="IPR036736">
    <property type="entry name" value="ACP-like_sf"/>
</dbReference>
<feature type="domain" description="Carrier" evidence="1">
    <location>
        <begin position="16"/>
        <end position="74"/>
    </location>
</feature>
<protein>
    <submittedName>
        <fullName evidence="2">Acyl carrier protein</fullName>
    </submittedName>
</protein>
<name>A0A951Q4H0_9NOST</name>
<reference evidence="2" key="1">
    <citation type="submission" date="2021-05" db="EMBL/GenBank/DDBJ databases">
        <authorList>
            <person name="Pietrasiak N."/>
            <person name="Ward R."/>
            <person name="Stajich J.E."/>
            <person name="Kurbessoian T."/>
        </authorList>
    </citation>
    <scope>NUCLEOTIDE SEQUENCE</scope>
    <source>
        <strain evidence="2">JT2-VF2</strain>
    </source>
</reference>
<evidence type="ECO:0000259" key="1">
    <source>
        <dbReference type="Pfam" id="PF00550"/>
    </source>
</evidence>
<dbReference type="InterPro" id="IPR009081">
    <property type="entry name" value="PP-bd_ACP"/>
</dbReference>
<dbReference type="Pfam" id="PF00550">
    <property type="entry name" value="PP-binding"/>
    <property type="match status" value="1"/>
</dbReference>
<evidence type="ECO:0000313" key="3">
    <source>
        <dbReference type="Proteomes" id="UP000715781"/>
    </source>
</evidence>
<evidence type="ECO:0000313" key="2">
    <source>
        <dbReference type="EMBL" id="MBW4565585.1"/>
    </source>
</evidence>
<reference evidence="2" key="2">
    <citation type="journal article" date="2022" name="Microbiol. Resour. Announc.">
        <title>Metagenome Sequencing to Explore Phylogenomics of Terrestrial Cyanobacteria.</title>
        <authorList>
            <person name="Ward R.D."/>
            <person name="Stajich J.E."/>
            <person name="Johansen J.R."/>
            <person name="Huntemann M."/>
            <person name="Clum A."/>
            <person name="Foster B."/>
            <person name="Foster B."/>
            <person name="Roux S."/>
            <person name="Palaniappan K."/>
            <person name="Varghese N."/>
            <person name="Mukherjee S."/>
            <person name="Reddy T.B.K."/>
            <person name="Daum C."/>
            <person name="Copeland A."/>
            <person name="Chen I.A."/>
            <person name="Ivanova N.N."/>
            <person name="Kyrpides N.C."/>
            <person name="Shapiro N."/>
            <person name="Eloe-Fadrosh E.A."/>
            <person name="Pietrasiak N."/>
        </authorList>
    </citation>
    <scope>NUCLEOTIDE SEQUENCE</scope>
    <source>
        <strain evidence="2">JT2-VF2</strain>
    </source>
</reference>
<dbReference type="Gene3D" id="1.10.1200.10">
    <property type="entry name" value="ACP-like"/>
    <property type="match status" value="1"/>
</dbReference>
<dbReference type="SUPFAM" id="SSF47336">
    <property type="entry name" value="ACP-like"/>
    <property type="match status" value="1"/>
</dbReference>
<gene>
    <name evidence="2" type="ORF">KME32_31790</name>
</gene>
<dbReference type="EMBL" id="JAHHHN010000041">
    <property type="protein sequence ID" value="MBW4565585.1"/>
    <property type="molecule type" value="Genomic_DNA"/>
</dbReference>
<dbReference type="Proteomes" id="UP000715781">
    <property type="component" value="Unassembled WGS sequence"/>
</dbReference>